<sequence>MWEYDIHHLNSNEYRSSYEDSTSCQCSTCRTISVGISLHRPGIRWTSVLKKKWYSQDNLLNDGAFTIQYFDCEVDLDFFVESAQKREPTRPIFELNSFYPSGDCPSEFPEDNPNVLFHASIRNLGDTGSDTSLARARAWLRDCTTNHQACSKLGRESKLPHQVLDLQPLDQYEANVRLVETGDNHHNQYVCLSHCWGTVVPLKTTRENISALKERIAWNDLPKTFQETVLFTRKLGLRWLWIDSLCIIQNDDLDWKAEAGNMGNVYSNGFLTIAASKARNSADGLFTEKPGPAALVCQTSSENKIYNIFVQKALKIPHESRWRPNPFQELQGHRIIEKDTLPALAGIARAFHEAKYRYGRYIAGYWENDLLLSLVWTCKEQHPQRTEITRVKRDKRLPSWSWASSNLEVCFQVCDAIEKSAKVHSANFSLADPDPFGEIEYANLDLEGDVLAAVITSPTECSVTSLSEKQCFPRATVSLFKHVNIEGSPPNERVGLLSEFRIIKHDEPKSEWEQNGQLLHMKHPCHPYIWMDASYQESYQDQDTLHVLLFPLGIRRGDHFKMINSAC</sequence>
<dbReference type="EMBL" id="FJOG01000009">
    <property type="protein sequence ID" value="CZR57311.1"/>
    <property type="molecule type" value="Genomic_DNA"/>
</dbReference>
<evidence type="ECO:0000259" key="1">
    <source>
        <dbReference type="Pfam" id="PF06985"/>
    </source>
</evidence>
<dbReference type="PANTHER" id="PTHR33112:SF16">
    <property type="entry name" value="HETEROKARYON INCOMPATIBILITY DOMAIN-CONTAINING PROTEIN"/>
    <property type="match status" value="1"/>
</dbReference>
<proteinExistence type="predicted"/>
<name>A0A1L7WX08_9HELO</name>
<dbReference type="AlphaFoldDB" id="A0A1L7WX08"/>
<reference evidence="2 3" key="1">
    <citation type="submission" date="2016-03" db="EMBL/GenBank/DDBJ databases">
        <authorList>
            <person name="Ploux O."/>
        </authorList>
    </citation>
    <scope>NUCLEOTIDE SEQUENCE [LARGE SCALE GENOMIC DNA]</scope>
    <source>
        <strain evidence="2 3">UAMH 11012</strain>
    </source>
</reference>
<keyword evidence="3" id="KW-1185">Reference proteome</keyword>
<gene>
    <name evidence="2" type="ORF">PAC_07200</name>
</gene>
<accession>A0A1L7WX08</accession>
<dbReference type="InterPro" id="IPR010730">
    <property type="entry name" value="HET"/>
</dbReference>
<dbReference type="Pfam" id="PF06985">
    <property type="entry name" value="HET"/>
    <property type="match status" value="1"/>
</dbReference>
<dbReference type="PANTHER" id="PTHR33112">
    <property type="entry name" value="DOMAIN PROTEIN, PUTATIVE-RELATED"/>
    <property type="match status" value="1"/>
</dbReference>
<feature type="domain" description="Heterokaryon incompatibility" evidence="1">
    <location>
        <begin position="189"/>
        <end position="295"/>
    </location>
</feature>
<protein>
    <recommendedName>
        <fullName evidence="1">Heterokaryon incompatibility domain-containing protein</fullName>
    </recommendedName>
</protein>
<dbReference type="OrthoDB" id="5362512at2759"/>
<dbReference type="Proteomes" id="UP000184330">
    <property type="component" value="Unassembled WGS sequence"/>
</dbReference>
<dbReference type="STRING" id="576137.A0A1L7WX08"/>
<organism evidence="2 3">
    <name type="scientific">Phialocephala subalpina</name>
    <dbReference type="NCBI Taxonomy" id="576137"/>
    <lineage>
        <taxon>Eukaryota</taxon>
        <taxon>Fungi</taxon>
        <taxon>Dikarya</taxon>
        <taxon>Ascomycota</taxon>
        <taxon>Pezizomycotina</taxon>
        <taxon>Leotiomycetes</taxon>
        <taxon>Helotiales</taxon>
        <taxon>Mollisiaceae</taxon>
        <taxon>Phialocephala</taxon>
        <taxon>Phialocephala fortinii species complex</taxon>
    </lineage>
</organism>
<evidence type="ECO:0000313" key="3">
    <source>
        <dbReference type="Proteomes" id="UP000184330"/>
    </source>
</evidence>
<evidence type="ECO:0000313" key="2">
    <source>
        <dbReference type="EMBL" id="CZR57311.1"/>
    </source>
</evidence>